<proteinExistence type="predicted"/>
<dbReference type="SUPFAM" id="SSF49452">
    <property type="entry name" value="Starch-binding domain-like"/>
    <property type="match status" value="1"/>
</dbReference>
<dbReference type="EMBL" id="JBITLV010000006">
    <property type="protein sequence ID" value="MFI7588886.1"/>
    <property type="molecule type" value="Genomic_DNA"/>
</dbReference>
<dbReference type="InterPro" id="IPR013784">
    <property type="entry name" value="Carb-bd-like_fold"/>
</dbReference>
<gene>
    <name evidence="5" type="ORF">ACIB24_17620</name>
</gene>
<accession>A0ABW8ARA4</accession>
<evidence type="ECO:0000256" key="3">
    <source>
        <dbReference type="ARBA" id="ARBA00030238"/>
    </source>
</evidence>
<evidence type="ECO:0000256" key="4">
    <source>
        <dbReference type="SAM" id="Phobius"/>
    </source>
</evidence>
<sequence length="435" mass="44589">MTRLRTWFSRGDESGFTILEVVMAMTIFAVMVPATMSVVAKTTSGVTDNRSRVVAASLVASQIEQVRTLTADNISASSTTRTIGSVTYTVAQTVTTASANGSTISCSTTASQVPVLYKLVTVKATWPNMGSIQPVRADTLVQATTAGKGALSVSVTNSSGGAVASLPVTLSNGQTGTTDANGCVIFTNITPGSYTATLNSAGYVGQNGLQSVTSPSATVTAQTITKISMTYDIAMSLAMNYVAADGSTALTSAELAEIPSEFRSGQVTSTNKTVSVSLPGSASNLYPAVYTVKSGTGNACTMATKDMTSGSPTSQSVNIPTRTVGLTNLTTFSAIGQIKAYYQSATVGSGVTCPTNTSVDIGSVFSIFGDHSAQLPLGEWKLQFPWNPVGFIPIPGLTVFCINVNLTLNSLVDILVDVGVIISSVIGGLLTGGGC</sequence>
<organism evidence="5 6">
    <name type="scientific">Spongisporangium articulatum</name>
    <dbReference type="NCBI Taxonomy" id="3362603"/>
    <lineage>
        <taxon>Bacteria</taxon>
        <taxon>Bacillati</taxon>
        <taxon>Actinomycetota</taxon>
        <taxon>Actinomycetes</taxon>
        <taxon>Kineosporiales</taxon>
        <taxon>Kineosporiaceae</taxon>
        <taxon>Spongisporangium</taxon>
    </lineage>
</organism>
<comment type="catalytic activity">
    <reaction evidence="1">
        <text>Endohydrolysis of (1-&gt;4)-alpha-D-glucosidic linkages in polysaccharides containing three or more (1-&gt;4)-alpha-linked D-glucose units.</text>
        <dbReference type="EC" id="3.2.1.1"/>
    </reaction>
</comment>
<evidence type="ECO:0000256" key="2">
    <source>
        <dbReference type="ARBA" id="ARBA00012595"/>
    </source>
</evidence>
<keyword evidence="4" id="KW-0812">Transmembrane</keyword>
<dbReference type="EC" id="3.2.1.1" evidence="2"/>
<keyword evidence="4" id="KW-0472">Membrane</keyword>
<feature type="transmembrane region" description="Helical" evidence="4">
    <location>
        <begin position="21"/>
        <end position="40"/>
    </location>
</feature>
<name>A0ABW8ARA4_9ACTN</name>
<dbReference type="RefSeq" id="WP_398283049.1">
    <property type="nucleotide sequence ID" value="NZ_JBITLV010000006.1"/>
</dbReference>
<reference evidence="5 6" key="1">
    <citation type="submission" date="2024-10" db="EMBL/GenBank/DDBJ databases">
        <title>The Natural Products Discovery Center: Release of the First 8490 Sequenced Strains for Exploring Actinobacteria Biosynthetic Diversity.</title>
        <authorList>
            <person name="Kalkreuter E."/>
            <person name="Kautsar S.A."/>
            <person name="Yang D."/>
            <person name="Bader C.D."/>
            <person name="Teijaro C.N."/>
            <person name="Fluegel L."/>
            <person name="Davis C.M."/>
            <person name="Simpson J.R."/>
            <person name="Lauterbach L."/>
            <person name="Steele A.D."/>
            <person name="Gui C."/>
            <person name="Meng S."/>
            <person name="Li G."/>
            <person name="Viehrig K."/>
            <person name="Ye F."/>
            <person name="Su P."/>
            <person name="Kiefer A.F."/>
            <person name="Nichols A."/>
            <person name="Cepeda A.J."/>
            <person name="Yan W."/>
            <person name="Fan B."/>
            <person name="Jiang Y."/>
            <person name="Adhikari A."/>
            <person name="Zheng C.-J."/>
            <person name="Schuster L."/>
            <person name="Cowan T.M."/>
            <person name="Smanski M.J."/>
            <person name="Chevrette M.G."/>
            <person name="De Carvalho L.P.S."/>
            <person name="Shen B."/>
        </authorList>
    </citation>
    <scope>NUCLEOTIDE SEQUENCE [LARGE SCALE GENOMIC DNA]</scope>
    <source>
        <strain evidence="5 6">NPDC049639</strain>
    </source>
</reference>
<evidence type="ECO:0000313" key="6">
    <source>
        <dbReference type="Proteomes" id="UP001612915"/>
    </source>
</evidence>
<dbReference type="Gene3D" id="2.60.40.10">
    <property type="entry name" value="Immunoglobulins"/>
    <property type="match status" value="1"/>
</dbReference>
<keyword evidence="6" id="KW-1185">Reference proteome</keyword>
<comment type="caution">
    <text evidence="5">The sequence shown here is derived from an EMBL/GenBank/DDBJ whole genome shotgun (WGS) entry which is preliminary data.</text>
</comment>
<dbReference type="Proteomes" id="UP001612915">
    <property type="component" value="Unassembled WGS sequence"/>
</dbReference>
<keyword evidence="4" id="KW-1133">Transmembrane helix</keyword>
<dbReference type="InterPro" id="IPR013783">
    <property type="entry name" value="Ig-like_fold"/>
</dbReference>
<evidence type="ECO:0000313" key="5">
    <source>
        <dbReference type="EMBL" id="MFI7588886.1"/>
    </source>
</evidence>
<protein>
    <recommendedName>
        <fullName evidence="2">alpha-amylase</fullName>
        <ecNumber evidence="2">3.2.1.1</ecNumber>
    </recommendedName>
    <alternativeName>
        <fullName evidence="3">1,4-alpha-D-glucan glucanohydrolase</fullName>
    </alternativeName>
</protein>
<evidence type="ECO:0000256" key="1">
    <source>
        <dbReference type="ARBA" id="ARBA00000548"/>
    </source>
</evidence>